<name>A0AAV7QPB0_PLEWA</name>
<comment type="subcellular location">
    <subcellularLocation>
        <location evidence="1">Nucleus</location>
    </subcellularLocation>
</comment>
<dbReference type="PANTHER" id="PTHR28491:SF1">
    <property type="entry name" value="UPF0688 PROTEIN C1ORF174"/>
    <property type="match status" value="1"/>
</dbReference>
<evidence type="ECO:0000313" key="6">
    <source>
        <dbReference type="Proteomes" id="UP001066276"/>
    </source>
</evidence>
<dbReference type="PANTHER" id="PTHR28491">
    <property type="entry name" value="UPF0688 PROTEIN C1ORF174"/>
    <property type="match status" value="1"/>
</dbReference>
<feature type="compositionally biased region" description="Basic and acidic residues" evidence="4">
    <location>
        <begin position="51"/>
        <end position="67"/>
    </location>
</feature>
<dbReference type="AlphaFoldDB" id="A0AAV7QPB0"/>
<dbReference type="GO" id="GO:0005634">
    <property type="term" value="C:nucleus"/>
    <property type="evidence" value="ECO:0007669"/>
    <property type="project" value="UniProtKB-SubCell"/>
</dbReference>
<keyword evidence="3" id="KW-0539">Nucleus</keyword>
<evidence type="ECO:0000256" key="2">
    <source>
        <dbReference type="ARBA" id="ARBA00006634"/>
    </source>
</evidence>
<dbReference type="InterPro" id="IPR031530">
    <property type="entry name" value="UPF0688"/>
</dbReference>
<dbReference type="EMBL" id="JANPWB010000010">
    <property type="protein sequence ID" value="KAJ1141900.1"/>
    <property type="molecule type" value="Genomic_DNA"/>
</dbReference>
<evidence type="ECO:0008006" key="7">
    <source>
        <dbReference type="Google" id="ProtNLM"/>
    </source>
</evidence>
<comment type="similarity">
    <text evidence="2">Belongs to the UPF0688 family.</text>
</comment>
<protein>
    <recommendedName>
        <fullName evidence="7">CA174 protein</fullName>
    </recommendedName>
</protein>
<dbReference type="Pfam" id="PF15772">
    <property type="entry name" value="UPF0688"/>
    <property type="match status" value="1"/>
</dbReference>
<proteinExistence type="inferred from homology"/>
<keyword evidence="6" id="KW-1185">Reference proteome</keyword>
<comment type="caution">
    <text evidence="5">The sequence shown here is derived from an EMBL/GenBank/DDBJ whole genome shotgun (WGS) entry which is preliminary data.</text>
</comment>
<evidence type="ECO:0000256" key="3">
    <source>
        <dbReference type="ARBA" id="ARBA00023242"/>
    </source>
</evidence>
<feature type="region of interest" description="Disordered" evidence="4">
    <location>
        <begin position="1"/>
        <end position="33"/>
    </location>
</feature>
<gene>
    <name evidence="5" type="ORF">NDU88_008228</name>
</gene>
<reference evidence="5" key="1">
    <citation type="journal article" date="2022" name="bioRxiv">
        <title>Sequencing and chromosome-scale assembly of the giantPleurodeles waltlgenome.</title>
        <authorList>
            <person name="Brown T."/>
            <person name="Elewa A."/>
            <person name="Iarovenko S."/>
            <person name="Subramanian E."/>
            <person name="Araus A.J."/>
            <person name="Petzold A."/>
            <person name="Susuki M."/>
            <person name="Suzuki K.-i.T."/>
            <person name="Hayashi T."/>
            <person name="Toyoda A."/>
            <person name="Oliveira C."/>
            <person name="Osipova E."/>
            <person name="Leigh N.D."/>
            <person name="Simon A."/>
            <person name="Yun M.H."/>
        </authorList>
    </citation>
    <scope>NUCLEOTIDE SEQUENCE</scope>
    <source>
        <strain evidence="5">20211129_DDA</strain>
        <tissue evidence="5">Liver</tissue>
    </source>
</reference>
<feature type="compositionally biased region" description="Polar residues" evidence="4">
    <location>
        <begin position="81"/>
        <end position="97"/>
    </location>
</feature>
<accession>A0AAV7QPB0</accession>
<sequence length="252" mass="28003">MRLNSRSLRFTDGVRSSARPKSRKCTADDSFADEEAEICRPTKTACLASSHKMEKRPSKQNKSDRNSAVKLEIQGLISKSKAATSQNRPTKTRNNLQRLHETPDNGMMSRSRGRRIHTPGSEGAISKENPGTLGASCIPKLSDRQPLAGSDESCQSNGSPPAREDSVDALTFPKETIGGASAPQKTPIQIDNSIFMDEDSNQPMPLGRFFENADLMQEIPPVVPAYPSMSRREFRKLHFKAKEDYEDEDDYE</sequence>
<organism evidence="5 6">
    <name type="scientific">Pleurodeles waltl</name>
    <name type="common">Iberian ribbed newt</name>
    <dbReference type="NCBI Taxonomy" id="8319"/>
    <lineage>
        <taxon>Eukaryota</taxon>
        <taxon>Metazoa</taxon>
        <taxon>Chordata</taxon>
        <taxon>Craniata</taxon>
        <taxon>Vertebrata</taxon>
        <taxon>Euteleostomi</taxon>
        <taxon>Amphibia</taxon>
        <taxon>Batrachia</taxon>
        <taxon>Caudata</taxon>
        <taxon>Salamandroidea</taxon>
        <taxon>Salamandridae</taxon>
        <taxon>Pleurodelinae</taxon>
        <taxon>Pleurodeles</taxon>
    </lineage>
</organism>
<evidence type="ECO:0000256" key="1">
    <source>
        <dbReference type="ARBA" id="ARBA00004123"/>
    </source>
</evidence>
<dbReference type="Proteomes" id="UP001066276">
    <property type="component" value="Chromosome 6"/>
</dbReference>
<evidence type="ECO:0000313" key="5">
    <source>
        <dbReference type="EMBL" id="KAJ1141900.1"/>
    </source>
</evidence>
<evidence type="ECO:0000256" key="4">
    <source>
        <dbReference type="SAM" id="MobiDB-lite"/>
    </source>
</evidence>
<feature type="region of interest" description="Disordered" evidence="4">
    <location>
        <begin position="48"/>
        <end position="189"/>
    </location>
</feature>